<dbReference type="Pfam" id="PF01520">
    <property type="entry name" value="Amidase_3"/>
    <property type="match status" value="1"/>
</dbReference>
<dbReference type="GO" id="GO:0008745">
    <property type="term" value="F:N-acetylmuramoyl-L-alanine amidase activity"/>
    <property type="evidence" value="ECO:0007669"/>
    <property type="project" value="UniProtKB-EC"/>
</dbReference>
<comment type="caution">
    <text evidence="6">The sequence shown here is derived from an EMBL/GenBank/DDBJ whole genome shotgun (WGS) entry which is preliminary data.</text>
</comment>
<dbReference type="FunFam" id="3.40.630.40:FF:000005">
    <property type="entry name" value="N-acetylmuramoyl-L-alanine amidase (AmiA)"/>
    <property type="match status" value="1"/>
</dbReference>
<sequence>MKNKKSKRKTHFRGARDSNLYTVFFGFREKFTILCKVIVITFKKRKIVKNIAIVFLLLAITLLTSSSAERRSDFKVKTVVIDAGHGGHDPGTHGQFSKEKDVALEVSLLLGKYIKEYLPDVKVIYTRNDDKFVELEERAQIANRNKADVFISIHANAVSRSTIYGTETYVMGPHKNEDNLGVAKRENSVILQEEGYEERYQGFDPNSPESHILFSITQSAYIENSLYLASKIEDQFGNRAGRKSRGVKQAGFWVLWRTAMPSVLVEIGYLTNPKEEKELNNNSVQGNIASGIFRAFRDYKNDIESLN</sequence>
<dbReference type="RefSeq" id="WP_009578761.1">
    <property type="nucleotide sequence ID" value="NZ_AMZN01000015.1"/>
</dbReference>
<dbReference type="AlphaFoldDB" id="L8JVA0"/>
<dbReference type="InterPro" id="IPR002508">
    <property type="entry name" value="MurNAc-LAA_cat"/>
</dbReference>
<evidence type="ECO:0000313" key="7">
    <source>
        <dbReference type="Proteomes" id="UP000011135"/>
    </source>
</evidence>
<organism evidence="6 7">
    <name type="scientific">Fulvivirga imtechensis AK7</name>
    <dbReference type="NCBI Taxonomy" id="1237149"/>
    <lineage>
        <taxon>Bacteria</taxon>
        <taxon>Pseudomonadati</taxon>
        <taxon>Bacteroidota</taxon>
        <taxon>Cytophagia</taxon>
        <taxon>Cytophagales</taxon>
        <taxon>Fulvivirgaceae</taxon>
        <taxon>Fulvivirga</taxon>
    </lineage>
</organism>
<accession>L8JVA0</accession>
<dbReference type="Proteomes" id="UP000011135">
    <property type="component" value="Unassembled WGS sequence"/>
</dbReference>
<evidence type="ECO:0000256" key="4">
    <source>
        <dbReference type="SAM" id="Phobius"/>
    </source>
</evidence>
<proteinExistence type="predicted"/>
<comment type="catalytic activity">
    <reaction evidence="1">
        <text>Hydrolyzes the link between N-acetylmuramoyl residues and L-amino acid residues in certain cell-wall glycopeptides.</text>
        <dbReference type="EC" id="3.5.1.28"/>
    </reaction>
</comment>
<dbReference type="PANTHER" id="PTHR30404:SF0">
    <property type="entry name" value="N-ACETYLMURAMOYL-L-ALANINE AMIDASE AMIC"/>
    <property type="match status" value="1"/>
</dbReference>
<evidence type="ECO:0000256" key="2">
    <source>
        <dbReference type="ARBA" id="ARBA00011901"/>
    </source>
</evidence>
<dbReference type="Gene3D" id="3.40.630.40">
    <property type="entry name" value="Zn-dependent exopeptidases"/>
    <property type="match status" value="1"/>
</dbReference>
<feature type="domain" description="MurNAc-LAA" evidence="5">
    <location>
        <begin position="139"/>
        <end position="297"/>
    </location>
</feature>
<dbReference type="InterPro" id="IPR050695">
    <property type="entry name" value="N-acetylmuramoyl_amidase_3"/>
</dbReference>
<dbReference type="EC" id="3.5.1.28" evidence="2"/>
<name>L8JVA0_9BACT</name>
<reference evidence="6 7" key="1">
    <citation type="submission" date="2012-12" db="EMBL/GenBank/DDBJ databases">
        <title>Genome assembly of Fulvivirga imtechensis AK7.</title>
        <authorList>
            <person name="Nupur N."/>
            <person name="Khatri I."/>
            <person name="Kumar R."/>
            <person name="Subramanian S."/>
            <person name="Pinnaka A."/>
        </authorList>
    </citation>
    <scope>NUCLEOTIDE SEQUENCE [LARGE SCALE GENOMIC DNA]</scope>
    <source>
        <strain evidence="6 7">AK7</strain>
    </source>
</reference>
<keyword evidence="4" id="KW-0472">Membrane</keyword>
<evidence type="ECO:0000259" key="5">
    <source>
        <dbReference type="SMART" id="SM00646"/>
    </source>
</evidence>
<evidence type="ECO:0000256" key="1">
    <source>
        <dbReference type="ARBA" id="ARBA00001561"/>
    </source>
</evidence>
<dbReference type="SUPFAM" id="SSF53187">
    <property type="entry name" value="Zn-dependent exopeptidases"/>
    <property type="match status" value="1"/>
</dbReference>
<keyword evidence="4" id="KW-0812">Transmembrane</keyword>
<dbReference type="PATRIC" id="fig|1237149.3.peg.1293"/>
<keyword evidence="3" id="KW-0378">Hydrolase</keyword>
<dbReference type="SMART" id="SM00646">
    <property type="entry name" value="Ami_3"/>
    <property type="match status" value="1"/>
</dbReference>
<dbReference type="STRING" id="1237149.C900_01089"/>
<dbReference type="GO" id="GO:0030288">
    <property type="term" value="C:outer membrane-bounded periplasmic space"/>
    <property type="evidence" value="ECO:0007669"/>
    <property type="project" value="TreeGrafter"/>
</dbReference>
<keyword evidence="7" id="KW-1185">Reference proteome</keyword>
<dbReference type="eggNOG" id="COG0860">
    <property type="taxonomic scope" value="Bacteria"/>
</dbReference>
<dbReference type="GO" id="GO:0009253">
    <property type="term" value="P:peptidoglycan catabolic process"/>
    <property type="evidence" value="ECO:0007669"/>
    <property type="project" value="InterPro"/>
</dbReference>
<keyword evidence="4" id="KW-1133">Transmembrane helix</keyword>
<evidence type="ECO:0000256" key="3">
    <source>
        <dbReference type="ARBA" id="ARBA00022801"/>
    </source>
</evidence>
<protein>
    <recommendedName>
        <fullName evidence="2">N-acetylmuramoyl-L-alanine amidase</fullName>
        <ecNumber evidence="2">3.5.1.28</ecNumber>
    </recommendedName>
</protein>
<evidence type="ECO:0000313" key="6">
    <source>
        <dbReference type="EMBL" id="ELR72710.1"/>
    </source>
</evidence>
<dbReference type="CDD" id="cd02696">
    <property type="entry name" value="MurNAc-LAA"/>
    <property type="match status" value="1"/>
</dbReference>
<gene>
    <name evidence="6" type="ORF">C900_01089</name>
</gene>
<feature type="transmembrane region" description="Helical" evidence="4">
    <location>
        <begin position="47"/>
        <end position="65"/>
    </location>
</feature>
<dbReference type="EMBL" id="AMZN01000015">
    <property type="protein sequence ID" value="ELR72710.1"/>
    <property type="molecule type" value="Genomic_DNA"/>
</dbReference>
<dbReference type="PANTHER" id="PTHR30404">
    <property type="entry name" value="N-ACETYLMURAMOYL-L-ALANINE AMIDASE"/>
    <property type="match status" value="1"/>
</dbReference>